<evidence type="ECO:0000313" key="3">
    <source>
        <dbReference type="Proteomes" id="UP000013085"/>
    </source>
</evidence>
<proteinExistence type="predicted"/>
<protein>
    <recommendedName>
        <fullName evidence="1">N-acetyltransferase domain-containing protein</fullName>
    </recommendedName>
</protein>
<dbReference type="InterPro" id="IPR016181">
    <property type="entry name" value="Acyl_CoA_acyltransferase"/>
</dbReference>
<reference evidence="2 3" key="1">
    <citation type="submission" date="2013-01" db="EMBL/GenBank/DDBJ databases">
        <title>The Genome Sequence of Clostridium clostridioforme 90A8.</title>
        <authorList>
            <consortium name="The Broad Institute Genome Sequencing Platform"/>
            <person name="Earl A."/>
            <person name="Ward D."/>
            <person name="Feldgarden M."/>
            <person name="Gevers D."/>
            <person name="Courvalin P."/>
            <person name="Lambert T."/>
            <person name="Walker B."/>
            <person name="Young S.K."/>
            <person name="Zeng Q."/>
            <person name="Gargeya S."/>
            <person name="Fitzgerald M."/>
            <person name="Haas B."/>
            <person name="Abouelleil A."/>
            <person name="Alvarado L."/>
            <person name="Arachchi H.M."/>
            <person name="Berlin A.M."/>
            <person name="Chapman S.B."/>
            <person name="Dewar J."/>
            <person name="Goldberg J."/>
            <person name="Griggs A."/>
            <person name="Gujja S."/>
            <person name="Hansen M."/>
            <person name="Howarth C."/>
            <person name="Imamovic A."/>
            <person name="Larimer J."/>
            <person name="McCowan C."/>
            <person name="Murphy C."/>
            <person name="Neiman D."/>
            <person name="Pearson M."/>
            <person name="Priest M."/>
            <person name="Roberts A."/>
            <person name="Saif S."/>
            <person name="Shea T."/>
            <person name="Sisk P."/>
            <person name="Sykes S."/>
            <person name="Wortman J."/>
            <person name="Nusbaum C."/>
            <person name="Birren B."/>
        </authorList>
    </citation>
    <scope>NUCLEOTIDE SEQUENCE [LARGE SCALE GENOMIC DNA]</scope>
    <source>
        <strain evidence="2 3">90A8</strain>
    </source>
</reference>
<dbReference type="PATRIC" id="fig|999408.3.peg.3270"/>
<sequence>MNFTYNPNQIALYDEQDKLLAEVTFPDTADGAADIDHTFVDDSLQGQGIAGKLMEALAEHLRAQGKKAVLTCSYAVRWFEKHPEYHDLIK</sequence>
<dbReference type="GeneID" id="57960534"/>
<dbReference type="Gene3D" id="3.40.630.30">
    <property type="match status" value="1"/>
</dbReference>
<evidence type="ECO:0000313" key="2">
    <source>
        <dbReference type="EMBL" id="ENZ13097.1"/>
    </source>
</evidence>
<dbReference type="InterPro" id="IPR045057">
    <property type="entry name" value="Gcn5-rel_NAT"/>
</dbReference>
<name>A0A0E2H8W7_9FIRM</name>
<comment type="caution">
    <text evidence="2">The sequence shown here is derived from an EMBL/GenBank/DDBJ whole genome shotgun (WGS) entry which is preliminary data.</text>
</comment>
<gene>
    <name evidence="2" type="ORF">HMPREF1090_03033</name>
</gene>
<dbReference type="Proteomes" id="UP000013085">
    <property type="component" value="Unassembled WGS sequence"/>
</dbReference>
<dbReference type="EMBL" id="AGYR01000035">
    <property type="protein sequence ID" value="ENZ13097.1"/>
    <property type="molecule type" value="Genomic_DNA"/>
</dbReference>
<dbReference type="AlphaFoldDB" id="A0A0E2H8W7"/>
<dbReference type="PANTHER" id="PTHR31435:SF10">
    <property type="entry name" value="BSR4717 PROTEIN"/>
    <property type="match status" value="1"/>
</dbReference>
<feature type="domain" description="N-acetyltransferase" evidence="1">
    <location>
        <begin position="2"/>
        <end position="90"/>
    </location>
</feature>
<dbReference type="RefSeq" id="WP_002587740.1">
    <property type="nucleotide sequence ID" value="NZ_KB850977.1"/>
</dbReference>
<dbReference type="HOGENOM" id="CLU_132888_2_2_9"/>
<dbReference type="PANTHER" id="PTHR31435">
    <property type="entry name" value="PROTEIN NATD1"/>
    <property type="match status" value="1"/>
</dbReference>
<evidence type="ECO:0000259" key="1">
    <source>
        <dbReference type="PROSITE" id="PS51729"/>
    </source>
</evidence>
<organism evidence="2 3">
    <name type="scientific">[Clostridium] clostridioforme 90A8</name>
    <dbReference type="NCBI Taxonomy" id="999408"/>
    <lineage>
        <taxon>Bacteria</taxon>
        <taxon>Bacillati</taxon>
        <taxon>Bacillota</taxon>
        <taxon>Clostridia</taxon>
        <taxon>Lachnospirales</taxon>
        <taxon>Lachnospiraceae</taxon>
        <taxon>Enterocloster</taxon>
    </lineage>
</organism>
<dbReference type="SUPFAM" id="SSF55729">
    <property type="entry name" value="Acyl-CoA N-acyltransferases (Nat)"/>
    <property type="match status" value="1"/>
</dbReference>
<dbReference type="InterPro" id="IPR031165">
    <property type="entry name" value="GNAT_YJDJ"/>
</dbReference>
<accession>A0A0E2H8W7</accession>
<dbReference type="Pfam" id="PF14542">
    <property type="entry name" value="Acetyltransf_CG"/>
    <property type="match status" value="1"/>
</dbReference>
<dbReference type="PROSITE" id="PS51729">
    <property type="entry name" value="GNAT_YJDJ"/>
    <property type="match status" value="1"/>
</dbReference>
<dbReference type="CDD" id="cd04301">
    <property type="entry name" value="NAT_SF"/>
    <property type="match status" value="1"/>
</dbReference>